<dbReference type="Gene3D" id="3.30.160.390">
    <property type="entry name" value="Integrase, DNA-binding domain"/>
    <property type="match status" value="1"/>
</dbReference>
<reference evidence="5 6" key="1">
    <citation type="submission" date="2021-11" db="EMBL/GenBank/DDBJ databases">
        <authorList>
            <person name="Liang Q."/>
            <person name="Mou H."/>
            <person name="Liu Z."/>
        </authorList>
    </citation>
    <scope>NUCLEOTIDE SEQUENCE [LARGE SCALE GENOMIC DNA]</scope>
    <source>
        <strain evidence="5 6">CHU3</strain>
    </source>
</reference>
<evidence type="ECO:0000256" key="3">
    <source>
        <dbReference type="ARBA" id="ARBA00023172"/>
    </source>
</evidence>
<dbReference type="InterPro" id="IPR050808">
    <property type="entry name" value="Phage_Integrase"/>
</dbReference>
<comment type="similarity">
    <text evidence="1">Belongs to the 'phage' integrase family.</text>
</comment>
<dbReference type="PROSITE" id="PS51898">
    <property type="entry name" value="TYR_RECOMBINASE"/>
    <property type="match status" value="1"/>
</dbReference>
<dbReference type="InterPro" id="IPR013762">
    <property type="entry name" value="Integrase-like_cat_sf"/>
</dbReference>
<evidence type="ECO:0000259" key="4">
    <source>
        <dbReference type="PROSITE" id="PS51898"/>
    </source>
</evidence>
<accession>A0ABT2Y8H0</accession>
<comment type="caution">
    <text evidence="5">The sequence shown here is derived from an EMBL/GenBank/DDBJ whole genome shotgun (WGS) entry which is preliminary data.</text>
</comment>
<dbReference type="PANTHER" id="PTHR30629">
    <property type="entry name" value="PROPHAGE INTEGRASE"/>
    <property type="match status" value="1"/>
</dbReference>
<dbReference type="PANTHER" id="PTHR30629:SF6">
    <property type="entry name" value="PROPHAGE INTEGRASE INTA-RELATED"/>
    <property type="match status" value="1"/>
</dbReference>
<evidence type="ECO:0000256" key="2">
    <source>
        <dbReference type="ARBA" id="ARBA00022908"/>
    </source>
</evidence>
<protein>
    <submittedName>
        <fullName evidence="5">Integrase family protein</fullName>
    </submittedName>
</protein>
<dbReference type="Gene3D" id="1.10.443.10">
    <property type="entry name" value="Intergrase catalytic core"/>
    <property type="match status" value="1"/>
</dbReference>
<feature type="domain" description="Tyr recombinase" evidence="4">
    <location>
        <begin position="250"/>
        <end position="423"/>
    </location>
</feature>
<dbReference type="InterPro" id="IPR038488">
    <property type="entry name" value="Integrase_DNA-bd_sf"/>
</dbReference>
<keyword evidence="3" id="KW-0233">DNA recombination</keyword>
<keyword evidence="2" id="KW-0229">DNA integration</keyword>
<dbReference type="SUPFAM" id="SSF56349">
    <property type="entry name" value="DNA breaking-rejoining enzymes"/>
    <property type="match status" value="1"/>
</dbReference>
<evidence type="ECO:0000313" key="5">
    <source>
        <dbReference type="EMBL" id="MCV2366591.1"/>
    </source>
</evidence>
<dbReference type="InterPro" id="IPR025166">
    <property type="entry name" value="Integrase_DNA_bind_dom"/>
</dbReference>
<dbReference type="RefSeq" id="WP_263569232.1">
    <property type="nucleotide sequence ID" value="NZ_JAJIRN010000001.1"/>
</dbReference>
<name>A0ABT2Y8H0_9BURK</name>
<dbReference type="EMBL" id="JAJIRN010000001">
    <property type="protein sequence ID" value="MCV2366591.1"/>
    <property type="molecule type" value="Genomic_DNA"/>
</dbReference>
<dbReference type="InterPro" id="IPR011010">
    <property type="entry name" value="DNA_brk_join_enz"/>
</dbReference>
<organism evidence="5 6">
    <name type="scientific">Roseateles oligotrophus</name>
    <dbReference type="NCBI Taxonomy" id="1769250"/>
    <lineage>
        <taxon>Bacteria</taxon>
        <taxon>Pseudomonadati</taxon>
        <taxon>Pseudomonadota</taxon>
        <taxon>Betaproteobacteria</taxon>
        <taxon>Burkholderiales</taxon>
        <taxon>Sphaerotilaceae</taxon>
        <taxon>Roseateles</taxon>
    </lineage>
</organism>
<keyword evidence="6" id="KW-1185">Reference proteome</keyword>
<dbReference type="Proteomes" id="UP001209701">
    <property type="component" value="Unassembled WGS sequence"/>
</dbReference>
<evidence type="ECO:0000256" key="1">
    <source>
        <dbReference type="ARBA" id="ARBA00008857"/>
    </source>
</evidence>
<dbReference type="Pfam" id="PF13356">
    <property type="entry name" value="Arm-DNA-bind_3"/>
    <property type="match status" value="1"/>
</dbReference>
<evidence type="ECO:0000313" key="6">
    <source>
        <dbReference type="Proteomes" id="UP001209701"/>
    </source>
</evidence>
<dbReference type="InterPro" id="IPR002104">
    <property type="entry name" value="Integrase_catalytic"/>
</dbReference>
<dbReference type="Pfam" id="PF00589">
    <property type="entry name" value="Phage_integrase"/>
    <property type="match status" value="1"/>
</dbReference>
<proteinExistence type="inferred from homology"/>
<sequence>MTEKARLTEGRLSAFECPADKQQAFLRDASTPGLSVRATPRGEKTKAVKSYVFERRLGGKTVRVTIGATETWSIKDAQAEARRLGTLVDQGLDPRIEKANAIASAEATHSAKRIEETKRELLARTAWEAYCEVGKAEGTSRGKAWSALHLRDHLALASKGGSAAKRGGRTTEPGPLAELLDEPLADLTSESLERWINAESKKRPTRASLAFRLLRAFINWCAEHPEYADIVNADSHRKRSIRKQVPPSNPKKDRLQRDQLRAWFEAVRRHGGATTSNYLQCLLLVGARPMELARLRMADVDFRWHSMTMRDKVEGTRRIPLTHFVAGLIKQIPREKGCPWVFPSADAVSGHITDPSDTHNRAVAEAGIGHLTLQGLRRSFASLSEWVEAPAGVRAQIQGHKPSATAEKYYIHRELDQLRVWHNRIEEWILREAGIGVEQSQGVSEGAAADIQMMRIRPASSP</sequence>
<gene>
    <name evidence="5" type="ORF">LNV07_00545</name>
</gene>